<keyword evidence="1" id="KW-0812">Transmembrane</keyword>
<evidence type="ECO:0008006" key="4">
    <source>
        <dbReference type="Google" id="ProtNLM"/>
    </source>
</evidence>
<evidence type="ECO:0000313" key="2">
    <source>
        <dbReference type="EMBL" id="EKU48074.1"/>
    </source>
</evidence>
<keyword evidence="3" id="KW-1185">Reference proteome</keyword>
<dbReference type="STRING" id="1229783.C273_06428"/>
<dbReference type="OrthoDB" id="2440739at2"/>
<accession>K9ALA0</accession>
<evidence type="ECO:0000256" key="1">
    <source>
        <dbReference type="SAM" id="Phobius"/>
    </source>
</evidence>
<dbReference type="RefSeq" id="WP_009383503.1">
    <property type="nucleotide sequence ID" value="NZ_AMSQ01000008.1"/>
</dbReference>
<reference evidence="2 3" key="1">
    <citation type="journal article" date="2013" name="Genome Announc.">
        <title>Genome Sequence of Staphylococcus massiliensis Strain S46, Isolated from the Surface of Healthy Human Skin.</title>
        <authorList>
            <person name="Srivastav R."/>
            <person name="Singh A."/>
            <person name="Jangir P.K."/>
            <person name="Kumari C."/>
            <person name="Muduli S."/>
            <person name="Sharma R."/>
        </authorList>
    </citation>
    <scope>NUCLEOTIDE SEQUENCE [LARGE SCALE GENOMIC DNA]</scope>
    <source>
        <strain evidence="2 3">S46</strain>
    </source>
</reference>
<dbReference type="PATRIC" id="fig|1229783.3.peg.1299"/>
<name>K9ALA0_9STAP</name>
<organism evidence="2 3">
    <name type="scientific">Staphylococcus massiliensis S46</name>
    <dbReference type="NCBI Taxonomy" id="1229783"/>
    <lineage>
        <taxon>Bacteria</taxon>
        <taxon>Bacillati</taxon>
        <taxon>Bacillota</taxon>
        <taxon>Bacilli</taxon>
        <taxon>Bacillales</taxon>
        <taxon>Staphylococcaceae</taxon>
        <taxon>Staphylococcus</taxon>
    </lineage>
</organism>
<sequence>MRYVITFIWALLLMQMINFVLNSLAGGGSLNFFTPIVMAVIIVIVIAILDAIMKPSKRDSHAKSEVSHQR</sequence>
<dbReference type="Proteomes" id="UP000009885">
    <property type="component" value="Unassembled WGS sequence"/>
</dbReference>
<dbReference type="eggNOG" id="ENOG5033CMT">
    <property type="taxonomic scope" value="Bacteria"/>
</dbReference>
<keyword evidence="1" id="KW-0472">Membrane</keyword>
<dbReference type="EMBL" id="AMSQ01000008">
    <property type="protein sequence ID" value="EKU48074.1"/>
    <property type="molecule type" value="Genomic_DNA"/>
</dbReference>
<gene>
    <name evidence="2" type="ORF">C273_06428</name>
</gene>
<feature type="transmembrane region" description="Helical" evidence="1">
    <location>
        <begin position="32"/>
        <end position="53"/>
    </location>
</feature>
<keyword evidence="1" id="KW-1133">Transmembrane helix</keyword>
<dbReference type="Pfam" id="PF11151">
    <property type="entry name" value="DUF2929"/>
    <property type="match status" value="1"/>
</dbReference>
<comment type="caution">
    <text evidence="2">The sequence shown here is derived from an EMBL/GenBank/DDBJ whole genome shotgun (WGS) entry which is preliminary data.</text>
</comment>
<protein>
    <recommendedName>
        <fullName evidence="4">DUF2929 domain-containing protein</fullName>
    </recommendedName>
</protein>
<dbReference type="AlphaFoldDB" id="K9ALA0"/>
<evidence type="ECO:0000313" key="3">
    <source>
        <dbReference type="Proteomes" id="UP000009885"/>
    </source>
</evidence>
<proteinExistence type="predicted"/>
<dbReference type="InterPro" id="IPR021324">
    <property type="entry name" value="DUF2929"/>
</dbReference>